<evidence type="ECO:0000259" key="1">
    <source>
        <dbReference type="Pfam" id="PF01636"/>
    </source>
</evidence>
<name>A0A7W9MHZ3_9ACTN</name>
<feature type="domain" description="Aminoglycoside phosphotransferase" evidence="1">
    <location>
        <begin position="46"/>
        <end position="192"/>
    </location>
</feature>
<dbReference type="EMBL" id="JACHMP010000001">
    <property type="protein sequence ID" value="MBB5821637.1"/>
    <property type="molecule type" value="Genomic_DNA"/>
</dbReference>
<dbReference type="GO" id="GO:0016301">
    <property type="term" value="F:kinase activity"/>
    <property type="evidence" value="ECO:0007669"/>
    <property type="project" value="UniProtKB-KW"/>
</dbReference>
<evidence type="ECO:0000313" key="2">
    <source>
        <dbReference type="EMBL" id="MBB5821637.1"/>
    </source>
</evidence>
<keyword evidence="2" id="KW-0418">Kinase</keyword>
<dbReference type="InterPro" id="IPR011009">
    <property type="entry name" value="Kinase-like_dom_sf"/>
</dbReference>
<proteinExistence type="predicted"/>
<comment type="caution">
    <text evidence="2">The sequence shown here is derived from an EMBL/GenBank/DDBJ whole genome shotgun (WGS) entry which is preliminary data.</text>
</comment>
<dbReference type="AlphaFoldDB" id="A0A7W9MHZ3"/>
<sequence length="255" mass="28126">MKATSSGLNAYARDLYLQEARVHLSLPAELTGPALSWTLEWENWVVLAFPVVPGGNPPTPWSTEDVDAVLRALDAMRGQRLDASYDLPEADVHFAAAFESWRSLSALDIGVLHPWSARWLDALIDLEQRAVKLLRGSQLLHADLRSDNIIVTPGRPPVFVDWAYACRGNALVDVVYFLLSVAADNGTAPEDATRRITSDYAANPEDVTAIIAGFAGWFSSMARQPSPVGLPTLRPFQARMAETARAWTEQRTGWR</sequence>
<keyword evidence="3" id="KW-1185">Reference proteome</keyword>
<gene>
    <name evidence="2" type="ORF">F4562_004699</name>
</gene>
<dbReference type="InterPro" id="IPR002575">
    <property type="entry name" value="Aminoglycoside_PTrfase"/>
</dbReference>
<evidence type="ECO:0000313" key="3">
    <source>
        <dbReference type="Proteomes" id="UP000540685"/>
    </source>
</evidence>
<dbReference type="RefSeq" id="WP_184541153.1">
    <property type="nucleotide sequence ID" value="NZ_JACHMP010000001.1"/>
</dbReference>
<dbReference type="Gene3D" id="3.90.1200.10">
    <property type="match status" value="1"/>
</dbReference>
<reference evidence="2 3" key="1">
    <citation type="submission" date="2020-08" db="EMBL/GenBank/DDBJ databases">
        <title>Sequencing the genomes of 1000 actinobacteria strains.</title>
        <authorList>
            <person name="Klenk H.-P."/>
        </authorList>
    </citation>
    <scope>NUCLEOTIDE SEQUENCE [LARGE SCALE GENOMIC DNA]</scope>
    <source>
        <strain evidence="2 3">DSM 46887</strain>
    </source>
</reference>
<keyword evidence="2" id="KW-0808">Transferase</keyword>
<protein>
    <submittedName>
        <fullName evidence="2">Ser/Thr protein kinase RdoA (MazF antagonist)</fullName>
    </submittedName>
</protein>
<organism evidence="2 3">
    <name type="scientific">Streptosporangium becharense</name>
    <dbReference type="NCBI Taxonomy" id="1816182"/>
    <lineage>
        <taxon>Bacteria</taxon>
        <taxon>Bacillati</taxon>
        <taxon>Actinomycetota</taxon>
        <taxon>Actinomycetes</taxon>
        <taxon>Streptosporangiales</taxon>
        <taxon>Streptosporangiaceae</taxon>
        <taxon>Streptosporangium</taxon>
    </lineage>
</organism>
<dbReference type="Pfam" id="PF01636">
    <property type="entry name" value="APH"/>
    <property type="match status" value="1"/>
</dbReference>
<accession>A0A7W9MHZ3</accession>
<dbReference type="SUPFAM" id="SSF56112">
    <property type="entry name" value="Protein kinase-like (PK-like)"/>
    <property type="match status" value="1"/>
</dbReference>
<dbReference type="Proteomes" id="UP000540685">
    <property type="component" value="Unassembled WGS sequence"/>
</dbReference>